<evidence type="ECO:0000259" key="1">
    <source>
        <dbReference type="PROSITE" id="PS50089"/>
    </source>
</evidence>
<reference evidence="2" key="1">
    <citation type="journal article" date="2020" name="Nature">
        <title>Giant virus diversity and host interactions through global metagenomics.</title>
        <authorList>
            <person name="Schulz F."/>
            <person name="Roux S."/>
            <person name="Paez-Espino D."/>
            <person name="Jungbluth S."/>
            <person name="Walsh D.A."/>
            <person name="Denef V.J."/>
            <person name="McMahon K.D."/>
            <person name="Konstantinidis K.T."/>
            <person name="Eloe-Fadrosh E.A."/>
            <person name="Kyrpides N.C."/>
            <person name="Woyke T."/>
        </authorList>
    </citation>
    <scope>NUCLEOTIDE SEQUENCE</scope>
    <source>
        <strain evidence="2">GVMAG-M-3300023184-24</strain>
    </source>
</reference>
<dbReference type="CDD" id="cd16448">
    <property type="entry name" value="RING-H2"/>
    <property type="match status" value="1"/>
</dbReference>
<dbReference type="SUPFAM" id="SSF57850">
    <property type="entry name" value="RING/U-box"/>
    <property type="match status" value="1"/>
</dbReference>
<evidence type="ECO:0000313" key="2">
    <source>
        <dbReference type="EMBL" id="QHT88027.1"/>
    </source>
</evidence>
<dbReference type="InterPro" id="IPR013083">
    <property type="entry name" value="Znf_RING/FYVE/PHD"/>
</dbReference>
<name>A0A6C0I6M7_9ZZZZ</name>
<dbReference type="EMBL" id="MN740108">
    <property type="protein sequence ID" value="QHT88027.1"/>
    <property type="molecule type" value="Genomic_DNA"/>
</dbReference>
<sequence length="124" mass="15557">MNNSIKRYIDSFMHYYYTHDYIKYFYFNKYYQYYCKINNKLDDISAFDNEYRYNYFCCSCLNPKYNDLFIKLNCGHQMHCKCYIKYIKLKYTLCPFCKNTTTNYHSSKDTFIYNSYQINELYYN</sequence>
<dbReference type="AlphaFoldDB" id="A0A6C0I6M7"/>
<proteinExistence type="predicted"/>
<dbReference type="InterPro" id="IPR001841">
    <property type="entry name" value="Znf_RING"/>
</dbReference>
<dbReference type="Gene3D" id="3.30.40.10">
    <property type="entry name" value="Zinc/RING finger domain, C3HC4 (zinc finger)"/>
    <property type="match status" value="1"/>
</dbReference>
<dbReference type="PROSITE" id="PS50089">
    <property type="entry name" value="ZF_RING_2"/>
    <property type="match status" value="1"/>
</dbReference>
<organism evidence="2">
    <name type="scientific">viral metagenome</name>
    <dbReference type="NCBI Taxonomy" id="1070528"/>
    <lineage>
        <taxon>unclassified sequences</taxon>
        <taxon>metagenomes</taxon>
        <taxon>organismal metagenomes</taxon>
    </lineage>
</organism>
<accession>A0A6C0I6M7</accession>
<protein>
    <recommendedName>
        <fullName evidence="1">RING-type domain-containing protein</fullName>
    </recommendedName>
</protein>
<feature type="domain" description="RING-type" evidence="1">
    <location>
        <begin position="57"/>
        <end position="98"/>
    </location>
</feature>